<gene>
    <name evidence="2" type="ORF">ATC1_1232</name>
</gene>
<feature type="transmembrane region" description="Helical" evidence="1">
    <location>
        <begin position="365"/>
        <end position="394"/>
    </location>
</feature>
<dbReference type="EMBL" id="DF968180">
    <property type="protein sequence ID" value="GAP39502.1"/>
    <property type="molecule type" value="Genomic_DNA"/>
</dbReference>
<feature type="transmembrane region" description="Helical" evidence="1">
    <location>
        <begin position="476"/>
        <end position="495"/>
    </location>
</feature>
<feature type="transmembrane region" description="Helical" evidence="1">
    <location>
        <begin position="312"/>
        <end position="329"/>
    </location>
</feature>
<keyword evidence="1" id="KW-0812">Transmembrane</keyword>
<evidence type="ECO:0008006" key="4">
    <source>
        <dbReference type="Google" id="ProtNLM"/>
    </source>
</evidence>
<organism evidence="2">
    <name type="scientific">Flexilinea flocculi</name>
    <dbReference type="NCBI Taxonomy" id="1678840"/>
    <lineage>
        <taxon>Bacteria</taxon>
        <taxon>Bacillati</taxon>
        <taxon>Chloroflexota</taxon>
        <taxon>Anaerolineae</taxon>
        <taxon>Anaerolineales</taxon>
        <taxon>Anaerolineaceae</taxon>
        <taxon>Flexilinea</taxon>
    </lineage>
</organism>
<evidence type="ECO:0000313" key="3">
    <source>
        <dbReference type="Proteomes" id="UP000053370"/>
    </source>
</evidence>
<feature type="transmembrane region" description="Helical" evidence="1">
    <location>
        <begin position="336"/>
        <end position="353"/>
    </location>
</feature>
<dbReference type="Proteomes" id="UP000053370">
    <property type="component" value="Unassembled WGS sequence"/>
</dbReference>
<proteinExistence type="predicted"/>
<feature type="transmembrane region" description="Helical" evidence="1">
    <location>
        <begin position="21"/>
        <end position="43"/>
    </location>
</feature>
<dbReference type="STRING" id="1678840.ATC1_1232"/>
<feature type="transmembrane region" description="Helical" evidence="1">
    <location>
        <begin position="135"/>
        <end position="154"/>
    </location>
</feature>
<name>A0A0K8PA19_9CHLR</name>
<sequence>MNPASENHKFKNHQSDMISSAYLQRLTLLTAVEGLVVLMITFMKPSEPDAAKLLGFSYERLILGAITLVVVLLFLSAHQSLRKKPDTDPFIKDYQRFLHTGDHVFFVLIGCIAGVLLSIWSFVFSWLFIPANLRPQILWLGIFFLQATVLLLRYESQSIRGGEFLKKYRLLPRFADLSKNQKTVLFVLVAFSILYILILIPSNINGTQSPEAFQHYGGDEVVIYPILMDVMKEGETFSATLYHLFIYEDYHYGYPFYAWSALVLLPVKLLNRANFPDMISINLPLLRIFVSVIPVILACMIITWLFTRFNHILLSLAVFVFLLLTPGTLQNNQGFWHPDGLNLLFVCLVLYFLQRDRLRFGRNFYLAAVCTGLSIGTRLYGFFFVTAVAVYLIMGLSKKNLRFRTAIFRGFIFFVLMCATVLFVDPFLFRADARDRMVEIMQEKSGEMAEGYAGDYDPRNDYRPGWDAWYPAFEDHYTEMFCFFFLIASLLFGCFYGKFQLAHRMEFFWFLMIGGYLIFFVAVKSTQYVLPVLLPLMGTIFSIPLAIQSGKTHAFFQKKWIQISAWLLASSIYLAQLTINFFKILPRFR</sequence>
<evidence type="ECO:0000256" key="1">
    <source>
        <dbReference type="SAM" id="Phobius"/>
    </source>
</evidence>
<dbReference type="RefSeq" id="WP_062277980.1">
    <property type="nucleotide sequence ID" value="NZ_DF968180.1"/>
</dbReference>
<feature type="transmembrane region" description="Helical" evidence="1">
    <location>
        <begin position="183"/>
        <end position="204"/>
    </location>
</feature>
<feature type="transmembrane region" description="Helical" evidence="1">
    <location>
        <begin position="507"/>
        <end position="523"/>
    </location>
</feature>
<feature type="transmembrane region" description="Helical" evidence="1">
    <location>
        <begin position="55"/>
        <end position="75"/>
    </location>
</feature>
<dbReference type="AlphaFoldDB" id="A0A0K8PA19"/>
<keyword evidence="3" id="KW-1185">Reference proteome</keyword>
<feature type="transmembrane region" description="Helical" evidence="1">
    <location>
        <begin position="560"/>
        <end position="582"/>
    </location>
</feature>
<reference evidence="2" key="1">
    <citation type="journal article" date="2015" name="Genome Announc.">
        <title>Draft Genome Sequence of Anaerolineae Strain TC1, a Novel Isolate from a Methanogenic Wastewater Treatment System.</title>
        <authorList>
            <person name="Matsuura N."/>
            <person name="Tourlousse D.M."/>
            <person name="Sun L."/>
            <person name="Toyonaga M."/>
            <person name="Kuroda K."/>
            <person name="Ohashi A."/>
            <person name="Cruz R."/>
            <person name="Yamaguchi T."/>
            <person name="Sekiguchi Y."/>
        </authorList>
    </citation>
    <scope>NUCLEOTIDE SEQUENCE [LARGE SCALE GENOMIC DNA]</scope>
    <source>
        <strain evidence="2">TC1</strain>
    </source>
</reference>
<feature type="transmembrane region" description="Helical" evidence="1">
    <location>
        <begin position="104"/>
        <end position="129"/>
    </location>
</feature>
<keyword evidence="1" id="KW-0472">Membrane</keyword>
<accession>A0A0K8PA19</accession>
<protein>
    <recommendedName>
        <fullName evidence="4">Dolichyl-phosphate-mannose-protein mannosyltransferase</fullName>
    </recommendedName>
</protein>
<feature type="transmembrane region" description="Helical" evidence="1">
    <location>
        <begin position="406"/>
        <end position="429"/>
    </location>
</feature>
<feature type="transmembrane region" description="Helical" evidence="1">
    <location>
        <begin position="529"/>
        <end position="548"/>
    </location>
</feature>
<dbReference type="OrthoDB" id="148790at2"/>
<evidence type="ECO:0000313" key="2">
    <source>
        <dbReference type="EMBL" id="GAP39502.1"/>
    </source>
</evidence>
<keyword evidence="1" id="KW-1133">Transmembrane helix</keyword>
<feature type="transmembrane region" description="Helical" evidence="1">
    <location>
        <begin position="283"/>
        <end position="306"/>
    </location>
</feature>